<dbReference type="KEGG" id="cci:CC1G_15261"/>
<accession>D6RPW0</accession>
<dbReference type="Proteomes" id="UP000001861">
    <property type="component" value="Unassembled WGS sequence"/>
</dbReference>
<comment type="caution">
    <text evidence="2">The sequence shown here is derived from an EMBL/GenBank/DDBJ whole genome shotgun (WGS) entry which is preliminary data.</text>
</comment>
<protein>
    <submittedName>
        <fullName evidence="2">Uncharacterized protein</fullName>
    </submittedName>
</protein>
<dbReference type="VEuPathDB" id="FungiDB:CC1G_15261"/>
<sequence length="113" mass="12410">MRGNIHKPIHGEEATQRGQGGIAKWRISWDIRRNSSFSRSRDGKLDLQRRGTFHSPDLLGACLRLWKATTPKLGQTEMASAGPGSNGERDEATYGGWRTIGTGLHEAAAPSRL</sequence>
<feature type="region of interest" description="Disordered" evidence="1">
    <location>
        <begin position="75"/>
        <end position="113"/>
    </location>
</feature>
<keyword evidence="3" id="KW-1185">Reference proteome</keyword>
<feature type="region of interest" description="Disordered" evidence="1">
    <location>
        <begin position="1"/>
        <end position="20"/>
    </location>
</feature>
<dbReference type="RefSeq" id="XP_002910353.1">
    <property type="nucleotide sequence ID" value="XM_002910307.1"/>
</dbReference>
<dbReference type="GeneID" id="9378774"/>
<proteinExistence type="predicted"/>
<dbReference type="HOGENOM" id="CLU_2133373_0_0_1"/>
<name>D6RPW0_COPC7</name>
<gene>
    <name evidence="2" type="ORF">CC1G_15261</name>
</gene>
<evidence type="ECO:0000313" key="3">
    <source>
        <dbReference type="Proteomes" id="UP000001861"/>
    </source>
</evidence>
<evidence type="ECO:0000256" key="1">
    <source>
        <dbReference type="SAM" id="MobiDB-lite"/>
    </source>
</evidence>
<reference evidence="2 3" key="1">
    <citation type="journal article" date="2010" name="Proc. Natl. Acad. Sci. U.S.A.">
        <title>Insights into evolution of multicellular fungi from the assembled chromosomes of the mushroom Coprinopsis cinerea (Coprinus cinereus).</title>
        <authorList>
            <person name="Stajich J.E."/>
            <person name="Wilke S.K."/>
            <person name="Ahren D."/>
            <person name="Au C.H."/>
            <person name="Birren B.W."/>
            <person name="Borodovsky M."/>
            <person name="Burns C."/>
            <person name="Canback B."/>
            <person name="Casselton L.A."/>
            <person name="Cheng C.K."/>
            <person name="Deng J."/>
            <person name="Dietrich F.S."/>
            <person name="Fargo D.C."/>
            <person name="Farman M.L."/>
            <person name="Gathman A.C."/>
            <person name="Goldberg J."/>
            <person name="Guigo R."/>
            <person name="Hoegger P.J."/>
            <person name="Hooker J.B."/>
            <person name="Huggins A."/>
            <person name="James T.Y."/>
            <person name="Kamada T."/>
            <person name="Kilaru S."/>
            <person name="Kodira C."/>
            <person name="Kues U."/>
            <person name="Kupfer D."/>
            <person name="Kwan H.S."/>
            <person name="Lomsadze A."/>
            <person name="Li W."/>
            <person name="Lilly W.W."/>
            <person name="Ma L.J."/>
            <person name="Mackey A.J."/>
            <person name="Manning G."/>
            <person name="Martin F."/>
            <person name="Muraguchi H."/>
            <person name="Natvig D.O."/>
            <person name="Palmerini H."/>
            <person name="Ramesh M.A."/>
            <person name="Rehmeyer C.J."/>
            <person name="Roe B.A."/>
            <person name="Shenoy N."/>
            <person name="Stanke M."/>
            <person name="Ter-Hovhannisyan V."/>
            <person name="Tunlid A."/>
            <person name="Velagapudi R."/>
            <person name="Vision T.J."/>
            <person name="Zeng Q."/>
            <person name="Zolan M.E."/>
            <person name="Pukkila P.J."/>
        </authorList>
    </citation>
    <scope>NUCLEOTIDE SEQUENCE [LARGE SCALE GENOMIC DNA]</scope>
    <source>
        <strain evidence="3">Okayama-7 / 130 / ATCC MYA-4618 / FGSC 9003</strain>
    </source>
</reference>
<dbReference type="InParanoid" id="D6RPW0"/>
<organism evidence="2 3">
    <name type="scientific">Coprinopsis cinerea (strain Okayama-7 / 130 / ATCC MYA-4618 / FGSC 9003)</name>
    <name type="common">Inky cap fungus</name>
    <name type="synonym">Hormographiella aspergillata</name>
    <dbReference type="NCBI Taxonomy" id="240176"/>
    <lineage>
        <taxon>Eukaryota</taxon>
        <taxon>Fungi</taxon>
        <taxon>Dikarya</taxon>
        <taxon>Basidiomycota</taxon>
        <taxon>Agaricomycotina</taxon>
        <taxon>Agaricomycetes</taxon>
        <taxon>Agaricomycetidae</taxon>
        <taxon>Agaricales</taxon>
        <taxon>Agaricineae</taxon>
        <taxon>Psathyrellaceae</taxon>
        <taxon>Coprinopsis</taxon>
    </lineage>
</organism>
<dbReference type="AlphaFoldDB" id="D6RPW0"/>
<evidence type="ECO:0000313" key="2">
    <source>
        <dbReference type="EMBL" id="EFI26859.1"/>
    </source>
</evidence>
<dbReference type="EMBL" id="AACS02000010">
    <property type="protein sequence ID" value="EFI26859.1"/>
    <property type="molecule type" value="Genomic_DNA"/>
</dbReference>